<accession>A0ABV3T655</accession>
<dbReference type="InterPro" id="IPR003593">
    <property type="entry name" value="AAA+_ATPase"/>
</dbReference>
<evidence type="ECO:0000313" key="9">
    <source>
        <dbReference type="Proteomes" id="UP001556631"/>
    </source>
</evidence>
<dbReference type="PANTHER" id="PTHR42788:SF17">
    <property type="entry name" value="ALIPHATIC SULFONATES IMPORT ATP-BINDING PROTEIN SSUB"/>
    <property type="match status" value="1"/>
</dbReference>
<sequence>MADHLTGTTYHPTYDPAASVARIRDLHRSLTPDGGVLAGVDLDLCAGQVVALMGRRGSGKTTLLRALARLDQEVVGHGTLRAPTSVAVLGDEPRLLGWRRILDNVTSGLEDPDSLDRGRHALAEVGLAGRELDWPGDLDAGEQHRAAIARALAGSPELVLADEPFRRLDALTQRGLHRLVRTVCGNHRLAVLFVTNDVHEAITLADRVVTLRDGRVHRDLAVRVSGAVPVADEYAALRSLLLGEIGIGAATDSAVADHRAVRPRRETA</sequence>
<dbReference type="GO" id="GO:0005524">
    <property type="term" value="F:ATP binding"/>
    <property type="evidence" value="ECO:0007669"/>
    <property type="project" value="UniProtKB-KW"/>
</dbReference>
<proteinExistence type="predicted"/>
<keyword evidence="5" id="KW-1278">Translocase</keyword>
<evidence type="ECO:0000256" key="6">
    <source>
        <dbReference type="ARBA" id="ARBA00023136"/>
    </source>
</evidence>
<keyword evidence="4 8" id="KW-0067">ATP-binding</keyword>
<dbReference type="PROSITE" id="PS50893">
    <property type="entry name" value="ABC_TRANSPORTER_2"/>
    <property type="match status" value="1"/>
</dbReference>
<dbReference type="SUPFAM" id="SSF52540">
    <property type="entry name" value="P-loop containing nucleoside triphosphate hydrolases"/>
    <property type="match status" value="1"/>
</dbReference>
<evidence type="ECO:0000256" key="5">
    <source>
        <dbReference type="ARBA" id="ARBA00022967"/>
    </source>
</evidence>
<keyword evidence="1" id="KW-0813">Transport</keyword>
<keyword evidence="9" id="KW-1185">Reference proteome</keyword>
<dbReference type="InterPro" id="IPR003439">
    <property type="entry name" value="ABC_transporter-like_ATP-bd"/>
</dbReference>
<protein>
    <submittedName>
        <fullName evidence="8">ATP-binding cassette domain-containing protein</fullName>
    </submittedName>
</protein>
<keyword evidence="6" id="KW-0472">Membrane</keyword>
<name>A0ABV3T655_9ACTN</name>
<evidence type="ECO:0000256" key="4">
    <source>
        <dbReference type="ARBA" id="ARBA00022840"/>
    </source>
</evidence>
<keyword evidence="2" id="KW-1003">Cell membrane</keyword>
<feature type="domain" description="ABC transporter" evidence="7">
    <location>
        <begin position="21"/>
        <end position="238"/>
    </location>
</feature>
<evidence type="ECO:0000256" key="3">
    <source>
        <dbReference type="ARBA" id="ARBA00022741"/>
    </source>
</evidence>
<reference evidence="8 9" key="1">
    <citation type="submission" date="2024-07" db="EMBL/GenBank/DDBJ databases">
        <authorList>
            <person name="Lee S."/>
            <person name="Kang M."/>
        </authorList>
    </citation>
    <scope>NUCLEOTIDE SEQUENCE [LARGE SCALE GENOMIC DNA]</scope>
    <source>
        <strain evidence="8 9">DS6</strain>
    </source>
</reference>
<evidence type="ECO:0000313" key="8">
    <source>
        <dbReference type="EMBL" id="MEX0429708.1"/>
    </source>
</evidence>
<dbReference type="SMART" id="SM00382">
    <property type="entry name" value="AAA"/>
    <property type="match status" value="1"/>
</dbReference>
<comment type="caution">
    <text evidence="8">The sequence shown here is derived from an EMBL/GenBank/DDBJ whole genome shotgun (WGS) entry which is preliminary data.</text>
</comment>
<dbReference type="InterPro" id="IPR027417">
    <property type="entry name" value="P-loop_NTPase"/>
</dbReference>
<evidence type="ECO:0000256" key="1">
    <source>
        <dbReference type="ARBA" id="ARBA00022448"/>
    </source>
</evidence>
<dbReference type="Pfam" id="PF00005">
    <property type="entry name" value="ABC_tran"/>
    <property type="match status" value="1"/>
</dbReference>
<dbReference type="Gene3D" id="3.40.50.300">
    <property type="entry name" value="P-loop containing nucleotide triphosphate hydrolases"/>
    <property type="match status" value="1"/>
</dbReference>
<evidence type="ECO:0000259" key="7">
    <source>
        <dbReference type="PROSITE" id="PS50893"/>
    </source>
</evidence>
<evidence type="ECO:0000256" key="2">
    <source>
        <dbReference type="ARBA" id="ARBA00022475"/>
    </source>
</evidence>
<dbReference type="EMBL" id="JBFPJR010000057">
    <property type="protein sequence ID" value="MEX0429708.1"/>
    <property type="molecule type" value="Genomic_DNA"/>
</dbReference>
<organism evidence="8 9">
    <name type="scientific">Nocardioides eburneus</name>
    <dbReference type="NCBI Taxonomy" id="3231482"/>
    <lineage>
        <taxon>Bacteria</taxon>
        <taxon>Bacillati</taxon>
        <taxon>Actinomycetota</taxon>
        <taxon>Actinomycetes</taxon>
        <taxon>Propionibacteriales</taxon>
        <taxon>Nocardioidaceae</taxon>
        <taxon>Nocardioides</taxon>
    </lineage>
</organism>
<keyword evidence="3" id="KW-0547">Nucleotide-binding</keyword>
<dbReference type="Proteomes" id="UP001556631">
    <property type="component" value="Unassembled WGS sequence"/>
</dbReference>
<dbReference type="RefSeq" id="WP_367995674.1">
    <property type="nucleotide sequence ID" value="NZ_JBFPJR010000057.1"/>
</dbReference>
<dbReference type="InterPro" id="IPR050166">
    <property type="entry name" value="ABC_transporter_ATP-bind"/>
</dbReference>
<dbReference type="PANTHER" id="PTHR42788">
    <property type="entry name" value="TAURINE IMPORT ATP-BINDING PROTEIN-RELATED"/>
    <property type="match status" value="1"/>
</dbReference>
<gene>
    <name evidence="8" type="ORF">AB3X52_18985</name>
</gene>